<evidence type="ECO:0000313" key="1">
    <source>
        <dbReference type="EMBL" id="THU99111.1"/>
    </source>
</evidence>
<dbReference type="OrthoDB" id="6500128at2759"/>
<sequence>MGGAHDFITRLPESYDTYLDRPGMVRDVYSGLPEGTKTIFGQVQRIALSRTFMRSLVDSQSAIGLLLFDEPSASLDPAAEHDLFERLRQLRGQKTMIFSSHRFGNLTRHADLILYMDDSAIVEEGSHNDLVNKGGEYARIWNLQAQAFLS</sequence>
<organism evidence="1 2">
    <name type="scientific">Dendrothele bispora (strain CBS 962.96)</name>
    <dbReference type="NCBI Taxonomy" id="1314807"/>
    <lineage>
        <taxon>Eukaryota</taxon>
        <taxon>Fungi</taxon>
        <taxon>Dikarya</taxon>
        <taxon>Basidiomycota</taxon>
        <taxon>Agaricomycotina</taxon>
        <taxon>Agaricomycetes</taxon>
        <taxon>Agaricomycetidae</taxon>
        <taxon>Agaricales</taxon>
        <taxon>Agaricales incertae sedis</taxon>
        <taxon>Dendrothele</taxon>
    </lineage>
</organism>
<keyword evidence="2" id="KW-1185">Reference proteome</keyword>
<dbReference type="Gene3D" id="3.40.50.300">
    <property type="entry name" value="P-loop containing nucleotide triphosphate hydrolases"/>
    <property type="match status" value="1"/>
</dbReference>
<name>A0A4S8MA94_DENBC</name>
<accession>A0A4S8MA94</accession>
<dbReference type="PANTHER" id="PTHR43394">
    <property type="entry name" value="ATP-DEPENDENT PERMEASE MDL1, MITOCHONDRIAL"/>
    <property type="match status" value="1"/>
</dbReference>
<evidence type="ECO:0000313" key="2">
    <source>
        <dbReference type="Proteomes" id="UP000297245"/>
    </source>
</evidence>
<keyword evidence="1" id="KW-0378">Hydrolase</keyword>
<dbReference type="AlphaFoldDB" id="A0A4S8MA94"/>
<dbReference type="InterPro" id="IPR027417">
    <property type="entry name" value="P-loop_NTPase"/>
</dbReference>
<dbReference type="PANTHER" id="PTHR43394:SF1">
    <property type="entry name" value="ATP-BINDING CASSETTE SUB-FAMILY B MEMBER 10, MITOCHONDRIAL"/>
    <property type="match status" value="1"/>
</dbReference>
<gene>
    <name evidence="1" type="ORF">K435DRAFT_752173</name>
</gene>
<dbReference type="GO" id="GO:0015421">
    <property type="term" value="F:ABC-type oligopeptide transporter activity"/>
    <property type="evidence" value="ECO:0007669"/>
    <property type="project" value="TreeGrafter"/>
</dbReference>
<dbReference type="SUPFAM" id="SSF52540">
    <property type="entry name" value="P-loop containing nucleoside triphosphate hydrolases"/>
    <property type="match status" value="1"/>
</dbReference>
<protein>
    <submittedName>
        <fullName evidence="1">P-loop containing nucleoside triphosphate hydrolase protein</fullName>
    </submittedName>
</protein>
<dbReference type="InterPro" id="IPR039421">
    <property type="entry name" value="Type_1_exporter"/>
</dbReference>
<dbReference type="EMBL" id="ML179124">
    <property type="protein sequence ID" value="THU99111.1"/>
    <property type="molecule type" value="Genomic_DNA"/>
</dbReference>
<dbReference type="Proteomes" id="UP000297245">
    <property type="component" value="Unassembled WGS sequence"/>
</dbReference>
<proteinExistence type="predicted"/>
<reference evidence="1 2" key="1">
    <citation type="journal article" date="2019" name="Nat. Ecol. Evol.">
        <title>Megaphylogeny resolves global patterns of mushroom evolution.</title>
        <authorList>
            <person name="Varga T."/>
            <person name="Krizsan K."/>
            <person name="Foldi C."/>
            <person name="Dima B."/>
            <person name="Sanchez-Garcia M."/>
            <person name="Sanchez-Ramirez S."/>
            <person name="Szollosi G.J."/>
            <person name="Szarkandi J.G."/>
            <person name="Papp V."/>
            <person name="Albert L."/>
            <person name="Andreopoulos W."/>
            <person name="Angelini C."/>
            <person name="Antonin V."/>
            <person name="Barry K.W."/>
            <person name="Bougher N.L."/>
            <person name="Buchanan P."/>
            <person name="Buyck B."/>
            <person name="Bense V."/>
            <person name="Catcheside P."/>
            <person name="Chovatia M."/>
            <person name="Cooper J."/>
            <person name="Damon W."/>
            <person name="Desjardin D."/>
            <person name="Finy P."/>
            <person name="Geml J."/>
            <person name="Haridas S."/>
            <person name="Hughes K."/>
            <person name="Justo A."/>
            <person name="Karasinski D."/>
            <person name="Kautmanova I."/>
            <person name="Kiss B."/>
            <person name="Kocsube S."/>
            <person name="Kotiranta H."/>
            <person name="LaButti K.M."/>
            <person name="Lechner B.E."/>
            <person name="Liimatainen K."/>
            <person name="Lipzen A."/>
            <person name="Lukacs Z."/>
            <person name="Mihaltcheva S."/>
            <person name="Morgado L.N."/>
            <person name="Niskanen T."/>
            <person name="Noordeloos M.E."/>
            <person name="Ohm R.A."/>
            <person name="Ortiz-Santana B."/>
            <person name="Ovrebo C."/>
            <person name="Racz N."/>
            <person name="Riley R."/>
            <person name="Savchenko A."/>
            <person name="Shiryaev A."/>
            <person name="Soop K."/>
            <person name="Spirin V."/>
            <person name="Szebenyi C."/>
            <person name="Tomsovsky M."/>
            <person name="Tulloss R.E."/>
            <person name="Uehling J."/>
            <person name="Grigoriev I.V."/>
            <person name="Vagvolgyi C."/>
            <person name="Papp T."/>
            <person name="Martin F.M."/>
            <person name="Miettinen O."/>
            <person name="Hibbett D.S."/>
            <person name="Nagy L.G."/>
        </authorList>
    </citation>
    <scope>NUCLEOTIDE SEQUENCE [LARGE SCALE GENOMIC DNA]</scope>
    <source>
        <strain evidence="1 2">CBS 962.96</strain>
    </source>
</reference>
<dbReference type="GO" id="GO:0016787">
    <property type="term" value="F:hydrolase activity"/>
    <property type="evidence" value="ECO:0007669"/>
    <property type="project" value="UniProtKB-KW"/>
</dbReference>